<protein>
    <submittedName>
        <fullName evidence="2">Uncharacterized protein</fullName>
    </submittedName>
</protein>
<gene>
    <name evidence="2" type="ORF">Fot_06790</name>
</gene>
<accession>A0ABD1WU06</accession>
<organism evidence="2 3">
    <name type="scientific">Forsythia ovata</name>
    <dbReference type="NCBI Taxonomy" id="205694"/>
    <lineage>
        <taxon>Eukaryota</taxon>
        <taxon>Viridiplantae</taxon>
        <taxon>Streptophyta</taxon>
        <taxon>Embryophyta</taxon>
        <taxon>Tracheophyta</taxon>
        <taxon>Spermatophyta</taxon>
        <taxon>Magnoliopsida</taxon>
        <taxon>eudicotyledons</taxon>
        <taxon>Gunneridae</taxon>
        <taxon>Pentapetalae</taxon>
        <taxon>asterids</taxon>
        <taxon>lamiids</taxon>
        <taxon>Lamiales</taxon>
        <taxon>Oleaceae</taxon>
        <taxon>Forsythieae</taxon>
        <taxon>Forsythia</taxon>
    </lineage>
</organism>
<dbReference type="AlphaFoldDB" id="A0ABD1WU06"/>
<feature type="transmembrane region" description="Helical" evidence="1">
    <location>
        <begin position="96"/>
        <end position="118"/>
    </location>
</feature>
<keyword evidence="1" id="KW-1133">Transmembrane helix</keyword>
<evidence type="ECO:0000256" key="1">
    <source>
        <dbReference type="SAM" id="Phobius"/>
    </source>
</evidence>
<evidence type="ECO:0000313" key="2">
    <source>
        <dbReference type="EMBL" id="KAL2553171.1"/>
    </source>
</evidence>
<keyword evidence="1" id="KW-0812">Transmembrane</keyword>
<proteinExistence type="predicted"/>
<evidence type="ECO:0000313" key="3">
    <source>
        <dbReference type="Proteomes" id="UP001604277"/>
    </source>
</evidence>
<reference evidence="3" key="1">
    <citation type="submission" date="2024-07" db="EMBL/GenBank/DDBJ databases">
        <title>Two chromosome-level genome assemblies of Korean endemic species Abeliophyllum distichum and Forsythia ovata (Oleaceae).</title>
        <authorList>
            <person name="Jang H."/>
        </authorList>
    </citation>
    <scope>NUCLEOTIDE SEQUENCE [LARGE SCALE GENOMIC DNA]</scope>
</reference>
<feature type="transmembrane region" description="Helical" evidence="1">
    <location>
        <begin position="30"/>
        <end position="48"/>
    </location>
</feature>
<dbReference type="PANTHER" id="PTHR33133">
    <property type="entry name" value="OS08G0107100 PROTEIN-RELATED"/>
    <property type="match status" value="1"/>
</dbReference>
<dbReference type="PANTHER" id="PTHR33133:SF5">
    <property type="entry name" value="OS08G0107100 PROTEIN"/>
    <property type="match status" value="1"/>
</dbReference>
<dbReference type="Proteomes" id="UP001604277">
    <property type="component" value="Unassembled WGS sequence"/>
</dbReference>
<sequence length="194" mass="21908">MDIEEEEIQFVGFFGFFKETLNTVSSWRKFFSLITLALILPFSFFYIGHIQISKLLFTDILLNAHMLEGSSLYNNISSILSSKWIPFFMYKICYSIFFIILVLLSISAVVYTIACICIAKEMSLRKVMSLVPKVSKKLLSTFILNIVILLGTSVKSSTTASASTTPFGCLMIASPPITWRNRTDKNHGNMITPN</sequence>
<keyword evidence="1" id="KW-0472">Membrane</keyword>
<keyword evidence="3" id="KW-1185">Reference proteome</keyword>
<comment type="caution">
    <text evidence="2">The sequence shown here is derived from an EMBL/GenBank/DDBJ whole genome shotgun (WGS) entry which is preliminary data.</text>
</comment>
<dbReference type="EMBL" id="JBFOLJ010000002">
    <property type="protein sequence ID" value="KAL2553171.1"/>
    <property type="molecule type" value="Genomic_DNA"/>
</dbReference>
<feature type="transmembrane region" description="Helical" evidence="1">
    <location>
        <begin position="138"/>
        <end position="154"/>
    </location>
</feature>
<name>A0ABD1WU06_9LAMI</name>